<proteinExistence type="inferred from homology"/>
<evidence type="ECO:0000256" key="6">
    <source>
        <dbReference type="ARBA" id="ARBA00022499"/>
    </source>
</evidence>
<keyword evidence="8 15" id="KW-0732">Signal</keyword>
<dbReference type="GO" id="GO:0005789">
    <property type="term" value="C:endoplasmic reticulum membrane"/>
    <property type="evidence" value="ECO:0007669"/>
    <property type="project" value="UniProtKB-SubCell"/>
</dbReference>
<evidence type="ECO:0000256" key="8">
    <source>
        <dbReference type="ARBA" id="ARBA00022729"/>
    </source>
</evidence>
<evidence type="ECO:0000256" key="7">
    <source>
        <dbReference type="ARBA" id="ARBA00022692"/>
    </source>
</evidence>
<keyword evidence="12" id="KW-0472">Membrane</keyword>
<evidence type="ECO:0000256" key="10">
    <source>
        <dbReference type="ARBA" id="ARBA00022843"/>
    </source>
</evidence>
<feature type="signal peptide" evidence="15">
    <location>
        <begin position="1"/>
        <end position="24"/>
    </location>
</feature>
<evidence type="ECO:0000256" key="3">
    <source>
        <dbReference type="ARBA" id="ARBA00009294"/>
    </source>
</evidence>
<evidence type="ECO:0000256" key="1">
    <source>
        <dbReference type="ARBA" id="ARBA00002838"/>
    </source>
</evidence>
<protein>
    <recommendedName>
        <fullName evidence="5">Translocon-associated protein subunit delta</fullName>
    </recommendedName>
    <alternativeName>
        <fullName evidence="14">Signal sequence receptor subunit delta</fullName>
    </alternativeName>
</protein>
<reference evidence="16" key="1">
    <citation type="journal article" date="2023" name="Insect Mol. Biol.">
        <title>Genome sequencing provides insights into the evolution of gene families encoding plant cell wall-degrading enzymes in longhorned beetles.</title>
        <authorList>
            <person name="Shin N.R."/>
            <person name="Okamura Y."/>
            <person name="Kirsch R."/>
            <person name="Pauchet Y."/>
        </authorList>
    </citation>
    <scope>NUCLEOTIDE SEQUENCE</scope>
    <source>
        <strain evidence="16">RBIC_L_NR</strain>
    </source>
</reference>
<keyword evidence="11" id="KW-1133">Transmembrane helix</keyword>
<keyword evidence="6" id="KW-1017">Isopeptide bond</keyword>
<keyword evidence="10" id="KW-0832">Ubl conjugation</keyword>
<comment type="caution">
    <text evidence="16">The sequence shown here is derived from an EMBL/GenBank/DDBJ whole genome shotgun (WGS) entry which is preliminary data.</text>
</comment>
<keyword evidence="13" id="KW-1015">Disulfide bond</keyword>
<dbReference type="EMBL" id="JANEYF010002501">
    <property type="protein sequence ID" value="KAJ8945610.1"/>
    <property type="molecule type" value="Genomic_DNA"/>
</dbReference>
<evidence type="ECO:0000256" key="9">
    <source>
        <dbReference type="ARBA" id="ARBA00022824"/>
    </source>
</evidence>
<evidence type="ECO:0000256" key="13">
    <source>
        <dbReference type="ARBA" id="ARBA00023157"/>
    </source>
</evidence>
<evidence type="ECO:0000256" key="15">
    <source>
        <dbReference type="SAM" id="SignalP"/>
    </source>
</evidence>
<evidence type="ECO:0000313" key="17">
    <source>
        <dbReference type="Proteomes" id="UP001162156"/>
    </source>
</evidence>
<accession>A0AAV8Y2J3</accession>
<name>A0AAV8Y2J3_9CUCU</name>
<dbReference type="AlphaFoldDB" id="A0AAV8Y2J3"/>
<feature type="chain" id="PRO_5043720598" description="Translocon-associated protein subunit delta" evidence="15">
    <location>
        <begin position="25"/>
        <end position="154"/>
    </location>
</feature>
<sequence length="154" mass="16611">MAQLLFLAMIFAVLSVGLCSSCSGFEVTSKSFTTQDATIVSNIAFISEFTVKCGSGELESLYVELDGNVSWTEESKLARTGDKVIRLFDEDGYTTYRKALRAGEDVSTVPALFSVVVNHPGAFNGPWLKSEFIATAISLVIAYFALASRAKVVS</sequence>
<comment type="function">
    <text evidence="1">TRAP proteins are part of a complex whose function is to bind calcium to the ER membrane and thereby regulate the retention of ER resident proteins.</text>
</comment>
<keyword evidence="17" id="KW-1185">Reference proteome</keyword>
<evidence type="ECO:0000256" key="11">
    <source>
        <dbReference type="ARBA" id="ARBA00022989"/>
    </source>
</evidence>
<evidence type="ECO:0000313" key="16">
    <source>
        <dbReference type="EMBL" id="KAJ8945610.1"/>
    </source>
</evidence>
<organism evidence="16 17">
    <name type="scientific">Rhamnusium bicolor</name>
    <dbReference type="NCBI Taxonomy" id="1586634"/>
    <lineage>
        <taxon>Eukaryota</taxon>
        <taxon>Metazoa</taxon>
        <taxon>Ecdysozoa</taxon>
        <taxon>Arthropoda</taxon>
        <taxon>Hexapoda</taxon>
        <taxon>Insecta</taxon>
        <taxon>Pterygota</taxon>
        <taxon>Neoptera</taxon>
        <taxon>Endopterygota</taxon>
        <taxon>Coleoptera</taxon>
        <taxon>Polyphaga</taxon>
        <taxon>Cucujiformia</taxon>
        <taxon>Chrysomeloidea</taxon>
        <taxon>Cerambycidae</taxon>
        <taxon>Lepturinae</taxon>
        <taxon>Rhagiini</taxon>
        <taxon>Rhamnusium</taxon>
    </lineage>
</organism>
<keyword evidence="7" id="KW-0812">Transmembrane</keyword>
<comment type="subcellular location">
    <subcellularLocation>
        <location evidence="2">Endoplasmic reticulum membrane</location>
        <topology evidence="2">Single-pass type I membrane protein</topology>
    </subcellularLocation>
</comment>
<dbReference type="PANTHER" id="PTHR12731:SF1">
    <property type="entry name" value="TRANSLOCON-ASSOCIATED PROTEIN SUBUNIT DELTA"/>
    <property type="match status" value="1"/>
</dbReference>
<comment type="subunit">
    <text evidence="4">Heterotetramer of TRAP-alpha, TRAP-beta, TRAP-delta and TRAP-gamma.</text>
</comment>
<dbReference type="PANTHER" id="PTHR12731">
    <property type="entry name" value="TRANSLOCON-ASSOCIATED PROTEIN, DELTA SUBUNIT"/>
    <property type="match status" value="1"/>
</dbReference>
<dbReference type="InterPro" id="IPR008855">
    <property type="entry name" value="TRAP-delta"/>
</dbReference>
<comment type="similarity">
    <text evidence="3">Belongs to the TRAP-delta family.</text>
</comment>
<evidence type="ECO:0000256" key="2">
    <source>
        <dbReference type="ARBA" id="ARBA00004115"/>
    </source>
</evidence>
<gene>
    <name evidence="16" type="ORF">NQ314_009137</name>
</gene>
<keyword evidence="9" id="KW-0256">Endoplasmic reticulum</keyword>
<evidence type="ECO:0000256" key="14">
    <source>
        <dbReference type="ARBA" id="ARBA00031791"/>
    </source>
</evidence>
<evidence type="ECO:0000256" key="12">
    <source>
        <dbReference type="ARBA" id="ARBA00023136"/>
    </source>
</evidence>
<evidence type="ECO:0000256" key="4">
    <source>
        <dbReference type="ARBA" id="ARBA00011819"/>
    </source>
</evidence>
<evidence type="ECO:0000256" key="5">
    <source>
        <dbReference type="ARBA" id="ARBA00014387"/>
    </source>
</evidence>
<dbReference type="Pfam" id="PF05404">
    <property type="entry name" value="TRAP-delta"/>
    <property type="match status" value="1"/>
</dbReference>
<dbReference type="Proteomes" id="UP001162156">
    <property type="component" value="Unassembled WGS sequence"/>
</dbReference>